<dbReference type="PANTHER" id="PTHR43583">
    <property type="entry name" value="2-IMINOACETATE SYNTHASE"/>
    <property type="match status" value="1"/>
</dbReference>
<dbReference type="InterPro" id="IPR034428">
    <property type="entry name" value="ThiH/NoCL/HydG-like"/>
</dbReference>
<dbReference type="GO" id="GO:0051539">
    <property type="term" value="F:4 iron, 4 sulfur cluster binding"/>
    <property type="evidence" value="ECO:0007669"/>
    <property type="project" value="UniProtKB-KW"/>
</dbReference>
<dbReference type="CDD" id="cd01335">
    <property type="entry name" value="Radical_SAM"/>
    <property type="match status" value="1"/>
</dbReference>
<dbReference type="Gene3D" id="3.20.20.70">
    <property type="entry name" value="Aldolase class I"/>
    <property type="match status" value="1"/>
</dbReference>
<comment type="cofactor">
    <cofactor evidence="1">
        <name>[4Fe-4S] cluster</name>
        <dbReference type="ChEBI" id="CHEBI:49883"/>
    </cofactor>
</comment>
<dbReference type="InterPro" id="IPR013785">
    <property type="entry name" value="Aldolase_TIM"/>
</dbReference>
<protein>
    <submittedName>
        <fullName evidence="8">Iron-only hydrogenase maturation protein HydG</fullName>
    </submittedName>
</protein>
<evidence type="ECO:0000259" key="7">
    <source>
        <dbReference type="PROSITE" id="PS51918"/>
    </source>
</evidence>
<organism evidence="8 9">
    <name type="scientific">Paludibacterium purpuratum</name>
    <dbReference type="NCBI Taxonomy" id="1144873"/>
    <lineage>
        <taxon>Bacteria</taxon>
        <taxon>Pseudomonadati</taxon>
        <taxon>Pseudomonadota</taxon>
        <taxon>Betaproteobacteria</taxon>
        <taxon>Neisseriales</taxon>
        <taxon>Chromobacteriaceae</taxon>
        <taxon>Paludibacterium</taxon>
    </lineage>
</organism>
<dbReference type="Proteomes" id="UP000295611">
    <property type="component" value="Unassembled WGS sequence"/>
</dbReference>
<dbReference type="InterPro" id="IPR010722">
    <property type="entry name" value="BATS_dom"/>
</dbReference>
<dbReference type="OrthoDB" id="3320990at2"/>
<dbReference type="GO" id="GO:0046872">
    <property type="term" value="F:metal ion binding"/>
    <property type="evidence" value="ECO:0007669"/>
    <property type="project" value="UniProtKB-KW"/>
</dbReference>
<evidence type="ECO:0000256" key="6">
    <source>
        <dbReference type="ARBA" id="ARBA00023014"/>
    </source>
</evidence>
<dbReference type="SUPFAM" id="SSF102114">
    <property type="entry name" value="Radical SAM enzymes"/>
    <property type="match status" value="1"/>
</dbReference>
<accession>A0A4R7AW52</accession>
<evidence type="ECO:0000313" key="9">
    <source>
        <dbReference type="Proteomes" id="UP000295611"/>
    </source>
</evidence>
<dbReference type="RefSeq" id="WP_133683954.1">
    <property type="nucleotide sequence ID" value="NZ_SNZP01000019.1"/>
</dbReference>
<feature type="domain" description="Radical SAM core" evidence="7">
    <location>
        <begin position="78"/>
        <end position="311"/>
    </location>
</feature>
<dbReference type="InterPro" id="IPR058240">
    <property type="entry name" value="rSAM_sf"/>
</dbReference>
<evidence type="ECO:0000256" key="5">
    <source>
        <dbReference type="ARBA" id="ARBA00023004"/>
    </source>
</evidence>
<evidence type="ECO:0000256" key="1">
    <source>
        <dbReference type="ARBA" id="ARBA00001966"/>
    </source>
</evidence>
<evidence type="ECO:0000256" key="2">
    <source>
        <dbReference type="ARBA" id="ARBA00022485"/>
    </source>
</evidence>
<keyword evidence="9" id="KW-1185">Reference proteome</keyword>
<dbReference type="PANTHER" id="PTHR43583:SF2">
    <property type="entry name" value="THIAZOLE BIOSYNTHESIS PROTEIN"/>
    <property type="match status" value="1"/>
</dbReference>
<dbReference type="SFLD" id="SFLDG01060">
    <property type="entry name" value="BATS_domain_containing"/>
    <property type="match status" value="1"/>
</dbReference>
<dbReference type="InterPro" id="IPR007197">
    <property type="entry name" value="rSAM"/>
</dbReference>
<keyword evidence="6" id="KW-0411">Iron-sulfur</keyword>
<dbReference type="PROSITE" id="PS51918">
    <property type="entry name" value="RADICAL_SAM"/>
    <property type="match status" value="1"/>
</dbReference>
<dbReference type="GO" id="GO:0003824">
    <property type="term" value="F:catalytic activity"/>
    <property type="evidence" value="ECO:0007669"/>
    <property type="project" value="InterPro"/>
</dbReference>
<name>A0A4R7AW52_9NEIS</name>
<comment type="caution">
    <text evidence="8">The sequence shown here is derived from an EMBL/GenBank/DDBJ whole genome shotgun (WGS) entry which is preliminary data.</text>
</comment>
<sequence length="467" mass="52056">MTHIHDTQASWLDPEVVENALKNPNRDPAHVRAVLAKARELQGLNFDDVATLACIDDDALRDELYGTARYVKEEIYGKRMVLFAPLYISNVCGNECSYCAFRASNKSIQRHALDMEEIKQEALCLIDQGQKRVLLVAGEGYSAANGGFNYVLDAIDAVYSVEHKNGNIRRLNVNVAPLTLEEFQALKAREIGTYQLFQETYHRPTYAEVHLRGKKADFDWRASAMDRAMQAGIDDVGLGALFGLYDWRFELMSLMQHIAHLEERFGVGAHTISVPRIEPAEGSDFASAPPYAVTDEDFKKLVAILRLAVPYTGLILSTRESAEMRREAIALGISQISAGSRTNPGGYAADATSTEQFQLGDHRSLEEVVRELASTGFIPSFCTACYRMGRTGKDFMDLAKPGLIKRKCDPNAVTTLQEYLCDYAEPATQAAGESAIVQSLDKMDPKTRRNAEKMLNMIRNGRRDIYC</sequence>
<dbReference type="GO" id="GO:0042364">
    <property type="term" value="P:water-soluble vitamin biosynthetic process"/>
    <property type="evidence" value="ECO:0007669"/>
    <property type="project" value="UniProtKB-ARBA"/>
</dbReference>
<evidence type="ECO:0000256" key="4">
    <source>
        <dbReference type="ARBA" id="ARBA00022723"/>
    </source>
</evidence>
<proteinExistence type="predicted"/>
<dbReference type="NCBIfam" id="TIGR03955">
    <property type="entry name" value="rSAM_HydG"/>
    <property type="match status" value="1"/>
</dbReference>
<dbReference type="AlphaFoldDB" id="A0A4R7AW52"/>
<evidence type="ECO:0000313" key="8">
    <source>
        <dbReference type="EMBL" id="TDR71462.1"/>
    </source>
</evidence>
<gene>
    <name evidence="8" type="ORF">DFP86_11945</name>
</gene>
<dbReference type="EMBL" id="SNZP01000019">
    <property type="protein sequence ID" value="TDR71462.1"/>
    <property type="molecule type" value="Genomic_DNA"/>
</dbReference>
<dbReference type="InterPro" id="IPR024007">
    <property type="entry name" value="FeFe-hyd_mat_HydG"/>
</dbReference>
<dbReference type="SMART" id="SM00876">
    <property type="entry name" value="BATS"/>
    <property type="match status" value="1"/>
</dbReference>
<keyword evidence="2" id="KW-0004">4Fe-4S</keyword>
<dbReference type="Pfam" id="PF06968">
    <property type="entry name" value="BATS"/>
    <property type="match status" value="1"/>
</dbReference>
<keyword evidence="4" id="KW-0479">Metal-binding</keyword>
<keyword evidence="5" id="KW-0408">Iron</keyword>
<dbReference type="Pfam" id="PF04055">
    <property type="entry name" value="Radical_SAM"/>
    <property type="match status" value="1"/>
</dbReference>
<dbReference type="SFLD" id="SFLDS00029">
    <property type="entry name" value="Radical_SAM"/>
    <property type="match status" value="1"/>
</dbReference>
<evidence type="ECO:0000256" key="3">
    <source>
        <dbReference type="ARBA" id="ARBA00022691"/>
    </source>
</evidence>
<dbReference type="SFLD" id="SFLDF00319">
    <property type="entry name" value="Fe_hydrogenase_maturase_(HydG"/>
    <property type="match status" value="1"/>
</dbReference>
<reference evidence="8 9" key="1">
    <citation type="submission" date="2019-03" db="EMBL/GenBank/DDBJ databases">
        <title>Genomic Encyclopedia of Type Strains, Phase III (KMG-III): the genomes of soil and plant-associated and newly described type strains.</title>
        <authorList>
            <person name="Whitman W."/>
        </authorList>
    </citation>
    <scope>NUCLEOTIDE SEQUENCE [LARGE SCALE GENOMIC DNA]</scope>
    <source>
        <strain evidence="8 9">CECT 8976</strain>
    </source>
</reference>
<dbReference type="GO" id="GO:0044272">
    <property type="term" value="P:sulfur compound biosynthetic process"/>
    <property type="evidence" value="ECO:0007669"/>
    <property type="project" value="UniProtKB-ARBA"/>
</dbReference>
<keyword evidence="3" id="KW-0949">S-adenosyl-L-methionine</keyword>
<dbReference type="SFLD" id="SFLDG01081">
    <property type="entry name" value="cleavage_of_the_Ca-Cb_bond_in"/>
    <property type="match status" value="1"/>
</dbReference>